<evidence type="ECO:0000256" key="14">
    <source>
        <dbReference type="ARBA" id="ARBA00022737"/>
    </source>
</evidence>
<keyword evidence="17 28" id="KW-0862">Zinc</keyword>
<comment type="subcellular location">
    <subcellularLocation>
        <location evidence="1">Host cell membrane</location>
        <topology evidence="1">Lipid-anchor</topology>
    </subcellularLocation>
    <subcellularLocation>
        <location evidence="2">Host endosome</location>
        <location evidence="2">Host multivesicular body</location>
    </subcellularLocation>
    <subcellularLocation>
        <location evidence="26">Virion membrane</location>
        <topology evidence="26">Lipid-anchor</topology>
    </subcellularLocation>
    <subcellularLocation>
        <location evidence="28">Virion</location>
    </subcellularLocation>
    <subcellularLocation>
        <location evidence="28">Host cytoplasm</location>
    </subcellularLocation>
    <subcellularLocation>
        <location evidence="28">Host nucleus</location>
    </subcellularLocation>
</comment>
<reference evidence="32" key="1">
    <citation type="submission" date="2019-06" db="EMBL/GenBank/DDBJ databases">
        <title>The Replication-Competent HIV-1 Latent Reservoir is Primarily Established Near the Time of Therapy Initiation.</title>
        <authorList>
            <person name="Abrahams M.-R."/>
            <person name="Joseph S.B."/>
            <person name="Garrett N."/>
            <person name="Tyers L."/>
            <person name="Moeser M.J."/>
            <person name="Archin N."/>
            <person name="Council O.D."/>
            <person name="Matten D."/>
            <person name="Zhou S."/>
            <person name="Doolabh D."/>
            <person name="Anthony C."/>
            <person name="Goonetilleke N."/>
            <person name="Karim S.A."/>
            <person name="Margolis D.M."/>
            <person name="Pond S.K."/>
            <person name="Williamson C."/>
            <person name="Swanstrom R."/>
        </authorList>
    </citation>
    <scope>NUCLEOTIDE SEQUENCE</scope>
    <source>
        <strain evidence="32">CAP217-W3</strain>
    </source>
</reference>
<keyword evidence="14" id="KW-0677">Repeat</keyword>
<dbReference type="PRINTS" id="PR00234">
    <property type="entry name" value="HIV1MATRIX"/>
</dbReference>
<evidence type="ECO:0000256" key="22">
    <source>
        <dbReference type="ARBA" id="ARBA00023086"/>
    </source>
</evidence>
<keyword evidence="22 28" id="KW-0543">Viral nucleoprotein</keyword>
<keyword evidence="12" id="KW-0519">Myristate</keyword>
<dbReference type="GO" id="GO:0003723">
    <property type="term" value="F:RNA binding"/>
    <property type="evidence" value="ECO:0007669"/>
    <property type="project" value="UniProtKB-KW"/>
</dbReference>
<dbReference type="PROSITE" id="PS50158">
    <property type="entry name" value="ZF_CCHC"/>
    <property type="match status" value="2"/>
</dbReference>
<dbReference type="SMART" id="SM00343">
    <property type="entry name" value="ZnF_C2HC"/>
    <property type="match status" value="2"/>
</dbReference>
<evidence type="ECO:0000256" key="4">
    <source>
        <dbReference type="ARBA" id="ARBA00022462"/>
    </source>
</evidence>
<dbReference type="GO" id="GO:0020002">
    <property type="term" value="C:host cell plasma membrane"/>
    <property type="evidence" value="ECO:0007669"/>
    <property type="project" value="UniProtKB-SubCell"/>
</dbReference>
<evidence type="ECO:0000256" key="6">
    <source>
        <dbReference type="ARBA" id="ARBA00022553"/>
    </source>
</evidence>
<evidence type="ECO:0000256" key="15">
    <source>
        <dbReference type="ARBA" id="ARBA00022758"/>
    </source>
</evidence>
<sequence>MGARASVLRGEKLDKWEKIRLRPGGKKHYMLKHIVWASRELERFALNPGLLETSEGCAQIIKQLQPALQTGTEELRSLYNTVATLYCVHKKIDVRDTKEALDKVEEEQNKCQQKMQQAKAAGKEEVSQNYPIVQNLQGQMVHQALSPRTLNAWVKVIEEKAFSPEVIPMFTALSEGATPQDLNTMLNTVGGHQAAMQMLKDTINEEAAEWDRVHPVHAGPVAPGQMREPRGSDIAGTTSNLQEQIAWMTSNPPIPVGDIYKRWIILGLNKIVRMYSPVSILDIRQGPKEPFRDYVDRFFKTLRAEQASQEVKNWMTDTLLVQNANPDCKTILRALGPGATLEEMMTACQGVGGPGHKARVLAEAMSQANNINIMMQKGNFKGSKRIVKCFNCGKEGHIARNCRAPRKKGCWKCGKEGHQMKDCTERQANFLGRIWPSHKGRPGNFLQSRPEPSAPPAESFRFEETTPDLKQESKDREPLTSLKSLFGSDPLSQ</sequence>
<evidence type="ECO:0000256" key="28">
    <source>
        <dbReference type="RuleBase" id="RU004487"/>
    </source>
</evidence>
<dbReference type="InterPro" id="IPR008919">
    <property type="entry name" value="Retrov_capsid_N"/>
</dbReference>
<dbReference type="GO" id="GO:0039702">
    <property type="term" value="P:viral budding via host ESCRT complex"/>
    <property type="evidence" value="ECO:0007669"/>
    <property type="project" value="UniProtKB-KW"/>
</dbReference>
<dbReference type="InterPro" id="IPR008916">
    <property type="entry name" value="Retrov_capsid_C"/>
</dbReference>
<evidence type="ECO:0000256" key="3">
    <source>
        <dbReference type="ARBA" id="ARBA00008364"/>
    </source>
</evidence>
<dbReference type="SUPFAM" id="SSF47836">
    <property type="entry name" value="Retroviral matrix proteins"/>
    <property type="match status" value="1"/>
</dbReference>
<dbReference type="Gene3D" id="1.10.150.90">
    <property type="entry name" value="Immunodeficiency lentiviruses, gag gene matrix protein p17"/>
    <property type="match status" value="1"/>
</dbReference>
<dbReference type="InterPro" id="IPR036875">
    <property type="entry name" value="Znf_CCHC_sf"/>
</dbReference>
<keyword evidence="20 28" id="KW-0694">RNA-binding</keyword>
<dbReference type="Pfam" id="PF00540">
    <property type="entry name" value="Gag_p17"/>
    <property type="match status" value="1"/>
</dbReference>
<evidence type="ECO:0000256" key="21">
    <source>
        <dbReference type="ARBA" id="ARBA00023046"/>
    </source>
</evidence>
<dbReference type="GO" id="GO:0005198">
    <property type="term" value="F:structural molecule activity"/>
    <property type="evidence" value="ECO:0007669"/>
    <property type="project" value="InterPro"/>
</dbReference>
<dbReference type="PANTHER" id="PTHR40389:SF4">
    <property type="match status" value="1"/>
</dbReference>
<keyword evidence="29" id="KW-0175">Coiled coil</keyword>
<name>A0A517EP51_HV1</name>
<evidence type="ECO:0000256" key="2">
    <source>
        <dbReference type="ARBA" id="ARBA00004560"/>
    </source>
</evidence>
<keyword evidence="25" id="KW-0449">Lipoprotein</keyword>
<keyword evidence="18 28" id="KW-0946">Virion</keyword>
<organismHost>
    <name type="scientific">Homo sapiens</name>
    <name type="common">Human</name>
    <dbReference type="NCBI Taxonomy" id="9606"/>
</organismHost>
<keyword evidence="16 27" id="KW-0863">Zinc-finger</keyword>
<protein>
    <recommendedName>
        <fullName evidence="28">Gag polyprotein</fullName>
    </recommendedName>
    <component>
        <recommendedName>
            <fullName evidence="28">Matrix protein p17</fullName>
            <shortName evidence="28">MA</shortName>
        </recommendedName>
    </component>
</protein>
<evidence type="ECO:0000259" key="31">
    <source>
        <dbReference type="PROSITE" id="PS50158"/>
    </source>
</evidence>
<dbReference type="Pfam" id="PF19317">
    <property type="entry name" value="Gag_p24_C"/>
    <property type="match status" value="1"/>
</dbReference>
<keyword evidence="23" id="KW-0472">Membrane</keyword>
<keyword evidence="9 28" id="KW-0945">Host-virus interaction</keyword>
<evidence type="ECO:0000256" key="12">
    <source>
        <dbReference type="ARBA" id="ARBA00022707"/>
    </source>
</evidence>
<evidence type="ECO:0000256" key="25">
    <source>
        <dbReference type="ARBA" id="ARBA00023288"/>
    </source>
</evidence>
<dbReference type="SUPFAM" id="SSF47353">
    <property type="entry name" value="Retrovirus capsid dimerization domain-like"/>
    <property type="match status" value="1"/>
</dbReference>
<dbReference type="GO" id="GO:0055036">
    <property type="term" value="C:virion membrane"/>
    <property type="evidence" value="ECO:0007669"/>
    <property type="project" value="UniProtKB-SubCell"/>
</dbReference>
<evidence type="ECO:0000256" key="8">
    <source>
        <dbReference type="ARBA" id="ARBA00022562"/>
    </source>
</evidence>
<dbReference type="InterPro" id="IPR014817">
    <property type="entry name" value="Gag_p6"/>
</dbReference>
<feature type="coiled-coil region" evidence="29">
    <location>
        <begin position="94"/>
        <end position="124"/>
    </location>
</feature>
<evidence type="ECO:0000256" key="18">
    <source>
        <dbReference type="ARBA" id="ARBA00022844"/>
    </source>
</evidence>
<keyword evidence="10" id="KW-1188">Viral release from host cell</keyword>
<evidence type="ECO:0000256" key="24">
    <source>
        <dbReference type="ARBA" id="ARBA00023200"/>
    </source>
</evidence>
<evidence type="ECO:0000256" key="5">
    <source>
        <dbReference type="ARBA" id="ARBA00022511"/>
    </source>
</evidence>
<evidence type="ECO:0000256" key="29">
    <source>
        <dbReference type="SAM" id="Coils"/>
    </source>
</evidence>
<keyword evidence="4" id="KW-1187">Viral budding via the host ESCRT complexes</keyword>
<evidence type="ECO:0000256" key="23">
    <source>
        <dbReference type="ARBA" id="ARBA00023136"/>
    </source>
</evidence>
<evidence type="ECO:0000256" key="16">
    <source>
        <dbReference type="ARBA" id="ARBA00022771"/>
    </source>
</evidence>
<proteinExistence type="inferred from homology"/>
<evidence type="ECO:0000256" key="19">
    <source>
        <dbReference type="ARBA" id="ARBA00022870"/>
    </source>
</evidence>
<dbReference type="Gene3D" id="1.20.5.760">
    <property type="entry name" value="Single helix bin"/>
    <property type="match status" value="1"/>
</dbReference>
<dbReference type="Pfam" id="PF00607">
    <property type="entry name" value="Gag_p24"/>
    <property type="match status" value="1"/>
</dbReference>
<keyword evidence="13 28" id="KW-0479">Metal-binding</keyword>
<feature type="compositionally biased region" description="Basic and acidic residues" evidence="30">
    <location>
        <begin position="460"/>
        <end position="478"/>
    </location>
</feature>
<evidence type="ECO:0000256" key="9">
    <source>
        <dbReference type="ARBA" id="ARBA00022581"/>
    </source>
</evidence>
<comment type="similarity">
    <text evidence="3">Belongs to the primate lentivirus group gag polyprotein family.</text>
</comment>
<evidence type="ECO:0000256" key="27">
    <source>
        <dbReference type="PROSITE-ProRule" id="PRU00047"/>
    </source>
</evidence>
<dbReference type="FunFam" id="4.10.60.10:FF:000001">
    <property type="entry name" value="Gag polyprotein"/>
    <property type="match status" value="1"/>
</dbReference>
<dbReference type="GO" id="GO:0075523">
    <property type="term" value="P:viral translational frameshifting"/>
    <property type="evidence" value="ECO:0007669"/>
    <property type="project" value="UniProtKB-KW"/>
</dbReference>
<keyword evidence="5" id="KW-1032">Host cell membrane</keyword>
<evidence type="ECO:0000256" key="20">
    <source>
        <dbReference type="ARBA" id="ARBA00022884"/>
    </source>
</evidence>
<gene>
    <name evidence="32" type="primary">gag</name>
</gene>
<dbReference type="Gene3D" id="1.10.1200.30">
    <property type="match status" value="1"/>
</dbReference>
<dbReference type="InterPro" id="IPR001878">
    <property type="entry name" value="Znf_CCHC"/>
</dbReference>
<evidence type="ECO:0000313" key="32">
    <source>
        <dbReference type="EMBL" id="QDR91330.1"/>
    </source>
</evidence>
<keyword evidence="7 28" id="KW-0167">Capsid protein</keyword>
<dbReference type="Gene3D" id="1.10.375.10">
    <property type="entry name" value="Human Immunodeficiency Virus Type 1 Capsid Protein"/>
    <property type="match status" value="1"/>
</dbReference>
<feature type="domain" description="CCHC-type" evidence="31">
    <location>
        <begin position="410"/>
        <end position="425"/>
    </location>
</feature>
<dbReference type="Gene3D" id="6.10.250.390">
    <property type="match status" value="1"/>
</dbReference>
<dbReference type="InterPro" id="IPR010999">
    <property type="entry name" value="Retrovr_matrix"/>
</dbReference>
<evidence type="ECO:0000256" key="30">
    <source>
        <dbReference type="SAM" id="MobiDB-lite"/>
    </source>
</evidence>
<dbReference type="Pfam" id="PF08705">
    <property type="entry name" value="Gag_p6"/>
    <property type="match status" value="1"/>
</dbReference>
<keyword evidence="15" id="KW-0688">Ribosomal frameshifting</keyword>
<dbReference type="GO" id="GO:0019013">
    <property type="term" value="C:viral nucleocapsid"/>
    <property type="evidence" value="ECO:0007669"/>
    <property type="project" value="UniProtKB-KW"/>
</dbReference>
<keyword evidence="8 28" id="KW-1048">Host nucleus</keyword>
<organism evidence="32">
    <name type="scientific">Human immunodeficiency virus type 1</name>
    <name type="common">HIV-1</name>
    <dbReference type="NCBI Taxonomy" id="11676"/>
    <lineage>
        <taxon>Viruses</taxon>
        <taxon>Riboviria</taxon>
        <taxon>Pararnavirae</taxon>
        <taxon>Artverviricota</taxon>
        <taxon>Revtraviricetes</taxon>
        <taxon>Ortervirales</taxon>
        <taxon>Retroviridae</taxon>
        <taxon>Orthoretrovirinae</taxon>
        <taxon>Lentivirus</taxon>
        <taxon>Lentivirus humimdef1</taxon>
    </lineage>
</organism>
<dbReference type="PANTHER" id="PTHR40389">
    <property type="entry name" value="ENDOGENOUS RETROVIRUS GROUP K MEMBER 24 GAG POLYPROTEIN-RELATED"/>
    <property type="match status" value="1"/>
</dbReference>
<evidence type="ECO:0000256" key="11">
    <source>
        <dbReference type="ARBA" id="ARBA00022637"/>
    </source>
</evidence>
<keyword evidence="24 28" id="KW-1035">Host cytoplasm</keyword>
<dbReference type="GO" id="GO:0042025">
    <property type="term" value="C:host cell nucleus"/>
    <property type="evidence" value="ECO:0007669"/>
    <property type="project" value="UniProtKB-SubCell"/>
</dbReference>
<dbReference type="InterPro" id="IPR000071">
    <property type="entry name" value="Lentvrl_matrix_N"/>
</dbReference>
<dbReference type="InterPro" id="IPR050195">
    <property type="entry name" value="Primate_lentivir_Gag_pol-like"/>
</dbReference>
<dbReference type="Gene3D" id="4.10.60.10">
    <property type="entry name" value="Zinc finger, CCHC-type"/>
    <property type="match status" value="1"/>
</dbReference>
<feature type="region of interest" description="Disordered" evidence="30">
    <location>
        <begin position="434"/>
        <end position="493"/>
    </location>
</feature>
<keyword evidence="19" id="KW-1043">Host membrane</keyword>
<evidence type="ECO:0000256" key="1">
    <source>
        <dbReference type="ARBA" id="ARBA00004425"/>
    </source>
</evidence>
<accession>A0A517EP51</accession>
<dbReference type="SUPFAM" id="SSF47943">
    <property type="entry name" value="Retrovirus capsid protein, N-terminal core domain"/>
    <property type="match status" value="1"/>
</dbReference>
<feature type="domain" description="CCHC-type" evidence="31">
    <location>
        <begin position="388"/>
        <end position="403"/>
    </location>
</feature>
<keyword evidence="6" id="KW-0597">Phosphoprotein</keyword>
<evidence type="ECO:0000256" key="10">
    <source>
        <dbReference type="ARBA" id="ARBA00022612"/>
    </source>
</evidence>
<dbReference type="EMBL" id="MN097598">
    <property type="protein sequence ID" value="QDR91330.1"/>
    <property type="molecule type" value="Genomic_RNA"/>
</dbReference>
<evidence type="ECO:0000256" key="7">
    <source>
        <dbReference type="ARBA" id="ARBA00022561"/>
    </source>
</evidence>
<evidence type="ECO:0000256" key="26">
    <source>
        <dbReference type="ARBA" id="ARBA00037826"/>
    </source>
</evidence>
<dbReference type="SUPFAM" id="SSF57756">
    <property type="entry name" value="Retrovirus zinc finger-like domains"/>
    <property type="match status" value="1"/>
</dbReference>
<dbReference type="FunFam" id="1.10.375.10:FF:000001">
    <property type="entry name" value="Gag polyprotein"/>
    <property type="match status" value="1"/>
</dbReference>
<dbReference type="InterPro" id="IPR012344">
    <property type="entry name" value="Matrix_HIV/RSV_N"/>
</dbReference>
<dbReference type="Pfam" id="PF00098">
    <property type="entry name" value="zf-CCHC"/>
    <property type="match status" value="2"/>
</dbReference>
<keyword evidence="21" id="KW-1039">Host endosome</keyword>
<evidence type="ECO:0000256" key="13">
    <source>
        <dbReference type="ARBA" id="ARBA00022723"/>
    </source>
</evidence>
<dbReference type="InterPro" id="IPR045345">
    <property type="entry name" value="Gag_p24_C"/>
</dbReference>
<dbReference type="GO" id="GO:0072494">
    <property type="term" value="C:host multivesicular body"/>
    <property type="evidence" value="ECO:0007669"/>
    <property type="project" value="UniProtKB-SubCell"/>
</dbReference>
<comment type="subcellular location">
    <molecule>Matrix protein p17</molecule>
    <subcellularLocation>
        <location evidence="28">Virion membrane</location>
        <topology evidence="28">Lipid-anchor</topology>
    </subcellularLocation>
    <subcellularLocation>
        <location evidence="28">Host nucleus</location>
    </subcellularLocation>
    <subcellularLocation>
        <location evidence="28">Host cytoplasm</location>
    </subcellularLocation>
</comment>
<dbReference type="FunFam" id="1.10.1200.30:FF:000001">
    <property type="entry name" value="Gag polyprotein"/>
    <property type="match status" value="1"/>
</dbReference>
<dbReference type="GO" id="GO:0008270">
    <property type="term" value="F:zinc ion binding"/>
    <property type="evidence" value="ECO:0007669"/>
    <property type="project" value="UniProtKB-KW"/>
</dbReference>
<keyword evidence="11" id="KW-1198">Viral budding</keyword>
<comment type="PTM">
    <molecule>Gag-Pol polyprotein</molecule>
    <text evidence="28">Specific enzymatic cleavages by the viral protease yield mature proteins.</text>
</comment>
<evidence type="ECO:0000256" key="17">
    <source>
        <dbReference type="ARBA" id="ARBA00022833"/>
    </source>
</evidence>